<dbReference type="PANTHER" id="PTHR15678">
    <property type="entry name" value="ANTIGEN MLAA-22-RELATED"/>
    <property type="match status" value="1"/>
</dbReference>
<organism evidence="1 2">
    <name type="scientific">Malus domestica</name>
    <name type="common">Apple</name>
    <name type="synonym">Pyrus malus</name>
    <dbReference type="NCBI Taxonomy" id="3750"/>
    <lineage>
        <taxon>Eukaryota</taxon>
        <taxon>Viridiplantae</taxon>
        <taxon>Streptophyta</taxon>
        <taxon>Embryophyta</taxon>
        <taxon>Tracheophyta</taxon>
        <taxon>Spermatophyta</taxon>
        <taxon>Magnoliopsida</taxon>
        <taxon>eudicotyledons</taxon>
        <taxon>Gunneridae</taxon>
        <taxon>Pentapetalae</taxon>
        <taxon>rosids</taxon>
        <taxon>fabids</taxon>
        <taxon>Rosales</taxon>
        <taxon>Rosaceae</taxon>
        <taxon>Amygdaloideae</taxon>
        <taxon>Maleae</taxon>
        <taxon>Malus</taxon>
    </lineage>
</organism>
<dbReference type="InterPro" id="IPR045167">
    <property type="entry name" value="Hobbit"/>
</dbReference>
<comment type="caution">
    <text evidence="1">The sequence shown here is derived from an EMBL/GenBank/DDBJ whole genome shotgun (WGS) entry which is preliminary data.</text>
</comment>
<dbReference type="PANTHER" id="PTHR15678:SF6">
    <property type="entry name" value="BRIDGE-LIKE LIPID TRANSFER PROTEIN FAMILY MEMBER 2"/>
    <property type="match status" value="1"/>
</dbReference>
<reference evidence="1 2" key="1">
    <citation type="submission" date="2018-10" db="EMBL/GenBank/DDBJ databases">
        <title>A high-quality apple genome assembly.</title>
        <authorList>
            <person name="Hu J."/>
        </authorList>
    </citation>
    <scope>NUCLEOTIDE SEQUENCE [LARGE SCALE GENOMIC DNA]</scope>
    <source>
        <strain evidence="2">cv. HFTH1</strain>
        <tissue evidence="1">Young leaf</tissue>
    </source>
</reference>
<dbReference type="STRING" id="3750.A0A498JFU7"/>
<keyword evidence="2" id="KW-1185">Reference proteome</keyword>
<evidence type="ECO:0000313" key="1">
    <source>
        <dbReference type="EMBL" id="RXH92612.1"/>
    </source>
</evidence>
<name>A0A498JFU7_MALDO</name>
<dbReference type="Pfam" id="PF10344">
    <property type="entry name" value="Hobbit"/>
    <property type="match status" value="2"/>
</dbReference>
<dbReference type="EMBL" id="RDQH01000334">
    <property type="protein sequence ID" value="RXH92612.1"/>
    <property type="molecule type" value="Genomic_DNA"/>
</dbReference>
<accession>A0A498JFU7</accession>
<sequence length="374" mass="42240">MFLVIELYLSCHGLYFVVTIFEMLQMPKASIEVKELKVDISKDGASKQNLIVKLQISPIVVLRSDPRVSCDLSNFSTGGSISASESSSSMMERTFAPFICEDFILFVNLVMIGSATDSVASKKPHKKQQMIVALSKYTSLFPEKVSFSLPKLDVRFVHLEYDFSVENNIMGIQLKSTKSQSSEDVGETTRLDVQLDFSEIHLLREAGISVLEILEVDVVSFFYIPVQPTSPVRAEMDVKLGGTQCNVRMNRLKPWLGLHFSKKKRMVLREGSSTLDKPHQPMIPKPSCGNVQGLKRELVNSKKSRKASYASLRMALHKAAQLRLMEKEKNKSPSYAMRISWQINKVVWSMIVDGKSFAEAEINDMVRTEHHRIL</sequence>
<evidence type="ECO:0000313" key="2">
    <source>
        <dbReference type="Proteomes" id="UP000290289"/>
    </source>
</evidence>
<dbReference type="Proteomes" id="UP000290289">
    <property type="component" value="Chromosome 8"/>
</dbReference>
<proteinExistence type="predicted"/>
<protein>
    <submittedName>
        <fullName evidence="1">Uncharacterized protein</fullName>
    </submittedName>
</protein>
<gene>
    <name evidence="1" type="ORF">DVH24_033508</name>
</gene>
<dbReference type="AlphaFoldDB" id="A0A498JFU7"/>